<dbReference type="AlphaFoldDB" id="A0A0A2MPD6"/>
<sequence>MKKIILSMALLAGMTIVACSNDDDKKSTTSGCVTCDSYSMNGTTIPEFELCRDDFETQAQYDSAVQAGNMLTDCN</sequence>
<proteinExistence type="predicted"/>
<feature type="chain" id="PRO_5001992470" description="Lipoprotein" evidence="1">
    <location>
        <begin position="19"/>
        <end position="75"/>
    </location>
</feature>
<evidence type="ECO:0008006" key="4">
    <source>
        <dbReference type="Google" id="ProtNLM"/>
    </source>
</evidence>
<evidence type="ECO:0000313" key="2">
    <source>
        <dbReference type="EMBL" id="KGO93456.1"/>
    </source>
</evidence>
<evidence type="ECO:0000313" key="3">
    <source>
        <dbReference type="Proteomes" id="UP000030111"/>
    </source>
</evidence>
<name>A0A0A2MPD6_9FLAO</name>
<feature type="signal peptide" evidence="1">
    <location>
        <begin position="1"/>
        <end position="18"/>
    </location>
</feature>
<dbReference type="EMBL" id="JRLY01000005">
    <property type="protein sequence ID" value="KGO93456.1"/>
    <property type="molecule type" value="Genomic_DNA"/>
</dbReference>
<accession>A0A0A2MPD6</accession>
<dbReference type="OrthoDB" id="1376935at2"/>
<dbReference type="Proteomes" id="UP000030111">
    <property type="component" value="Unassembled WGS sequence"/>
</dbReference>
<organism evidence="2 3">
    <name type="scientific">Flavobacterium subsaxonicum WB 4.1-42 = DSM 21790</name>
    <dbReference type="NCBI Taxonomy" id="1121898"/>
    <lineage>
        <taxon>Bacteria</taxon>
        <taxon>Pseudomonadati</taxon>
        <taxon>Bacteroidota</taxon>
        <taxon>Flavobacteriia</taxon>
        <taxon>Flavobacteriales</taxon>
        <taxon>Flavobacteriaceae</taxon>
        <taxon>Flavobacterium</taxon>
    </lineage>
</organism>
<dbReference type="RefSeq" id="WP_026990992.1">
    <property type="nucleotide sequence ID" value="NZ_AUGP01000018.1"/>
</dbReference>
<protein>
    <recommendedName>
        <fullName evidence="4">Lipoprotein</fullName>
    </recommendedName>
</protein>
<evidence type="ECO:0000256" key="1">
    <source>
        <dbReference type="SAM" id="SignalP"/>
    </source>
</evidence>
<keyword evidence="3" id="KW-1185">Reference proteome</keyword>
<comment type="caution">
    <text evidence="2">The sequence shown here is derived from an EMBL/GenBank/DDBJ whole genome shotgun (WGS) entry which is preliminary data.</text>
</comment>
<reference evidence="2 3" key="1">
    <citation type="submission" date="2013-09" db="EMBL/GenBank/DDBJ databases">
        <authorList>
            <person name="Zeng Z."/>
            <person name="Chen C."/>
        </authorList>
    </citation>
    <scope>NUCLEOTIDE SEQUENCE [LARGE SCALE GENOMIC DNA]</scope>
    <source>
        <strain evidence="2 3">WB 4.1-42</strain>
    </source>
</reference>
<dbReference type="PROSITE" id="PS51257">
    <property type="entry name" value="PROKAR_LIPOPROTEIN"/>
    <property type="match status" value="1"/>
</dbReference>
<gene>
    <name evidence="2" type="ORF">Q766_09185</name>
</gene>
<keyword evidence="1" id="KW-0732">Signal</keyword>